<dbReference type="EMBL" id="CP001322">
    <property type="protein sequence ID" value="ACL05474.1"/>
    <property type="molecule type" value="Genomic_DNA"/>
</dbReference>
<keyword evidence="2" id="KW-1185">Reference proteome</keyword>
<proteinExistence type="predicted"/>
<protein>
    <submittedName>
        <fullName evidence="1">Uncharacterized protein</fullName>
    </submittedName>
</protein>
<reference evidence="1 2" key="1">
    <citation type="journal article" date="2012" name="Environ. Microbiol.">
        <title>The genome sequence of Desulfatibacillum alkenivorans AK-01: a blueprint for anaerobic alkane oxidation.</title>
        <authorList>
            <person name="Callaghan A.V."/>
            <person name="Morris B.E."/>
            <person name="Pereira I.A."/>
            <person name="McInerney M.J."/>
            <person name="Austin R.N."/>
            <person name="Groves J.T."/>
            <person name="Kukor J.J."/>
            <person name="Suflita J.M."/>
            <person name="Young L.Y."/>
            <person name="Zylstra G.J."/>
            <person name="Wawrik B."/>
        </authorList>
    </citation>
    <scope>NUCLEOTIDE SEQUENCE [LARGE SCALE GENOMIC DNA]</scope>
    <source>
        <strain evidence="1 2">AK-01</strain>
    </source>
</reference>
<gene>
    <name evidence="1" type="ordered locus">Dalk_3788</name>
</gene>
<dbReference type="Proteomes" id="UP000000739">
    <property type="component" value="Chromosome"/>
</dbReference>
<dbReference type="KEGG" id="dal:Dalk_3788"/>
<evidence type="ECO:0000313" key="1">
    <source>
        <dbReference type="EMBL" id="ACL05474.1"/>
    </source>
</evidence>
<dbReference type="HOGENOM" id="CLU_1956004_0_0_7"/>
<organism evidence="1 2">
    <name type="scientific">Desulfatibacillum aliphaticivorans</name>
    <dbReference type="NCBI Taxonomy" id="218208"/>
    <lineage>
        <taxon>Bacteria</taxon>
        <taxon>Pseudomonadati</taxon>
        <taxon>Thermodesulfobacteriota</taxon>
        <taxon>Desulfobacteria</taxon>
        <taxon>Desulfobacterales</taxon>
        <taxon>Desulfatibacillaceae</taxon>
        <taxon>Desulfatibacillum</taxon>
    </lineage>
</organism>
<accession>B8FC56</accession>
<dbReference type="AlphaFoldDB" id="B8FC56"/>
<evidence type="ECO:0000313" key="2">
    <source>
        <dbReference type="Proteomes" id="UP000000739"/>
    </source>
</evidence>
<sequence>MFDLSKCDVCGTRLDERQLLDFNRESASKLPHTGIDRRGGPWISQGIRGFARHEYCEKGARPCEPRPCASRHPPKNDPLLEDIFIRPRRLPALSPECKEAGLTPYFNTGLRLMAPGDLINFDLKGILP</sequence>
<name>B8FC56_DESAL</name>